<evidence type="ECO:0000313" key="3">
    <source>
        <dbReference type="EnsemblMetazoa" id="CJA00763.1"/>
    </source>
</evidence>
<evidence type="ECO:0000313" key="4">
    <source>
        <dbReference type="Proteomes" id="UP000005237"/>
    </source>
</evidence>
<reference evidence="4" key="1">
    <citation type="submission" date="2010-08" db="EMBL/GenBank/DDBJ databases">
        <authorList>
            <consortium name="Caenorhabditis japonica Sequencing Consortium"/>
            <person name="Wilson R.K."/>
        </authorList>
    </citation>
    <scope>NUCLEOTIDE SEQUENCE [LARGE SCALE GENOMIC DNA]</scope>
    <source>
        <strain evidence="4">DF5081</strain>
    </source>
</reference>
<sequence>MRLFNVLLLFVAHSNACLPTGFGGIFGGGGGGGCASSPGGCGASPVAQYTAPLPSSIYAYTPQVYPQPPSPPPPALAPTREEISFYQGMYQDRPQAPSINPDYRGTAPLNFGSSEDAANTIIDPLKYIEHVSLSHTPTQEVQVPPSPSNPIESGDGSDQKQQIQVAPSSAATEDTYLPGPAEKEKEQHSMAQLNTYYNQMCTGDKIATGEKETINSATKKCELLKCVAANAQPDSNGSYTVTYLKTATSRSNSKGNYCLSMIKLPAKSKRVIPKFDEMMSSEVRRKIFKL</sequence>
<dbReference type="EnsemblMetazoa" id="CJA00763.1">
    <property type="protein sequence ID" value="CJA00763.1"/>
    <property type="gene ID" value="WBGene00119967"/>
</dbReference>
<dbReference type="PROSITE" id="PS51257">
    <property type="entry name" value="PROKAR_LIPOPROTEIN"/>
    <property type="match status" value="1"/>
</dbReference>
<proteinExistence type="predicted"/>
<feature type="compositionally biased region" description="Polar residues" evidence="1">
    <location>
        <begin position="159"/>
        <end position="172"/>
    </location>
</feature>
<feature type="region of interest" description="Disordered" evidence="1">
    <location>
        <begin position="136"/>
        <end position="187"/>
    </location>
</feature>
<evidence type="ECO:0000256" key="2">
    <source>
        <dbReference type="SAM" id="SignalP"/>
    </source>
</evidence>
<protein>
    <submittedName>
        <fullName evidence="3">Uncharacterized protein</fullName>
    </submittedName>
</protein>
<reference evidence="3" key="2">
    <citation type="submission" date="2022-06" db="UniProtKB">
        <authorList>
            <consortium name="EnsemblMetazoa"/>
        </authorList>
    </citation>
    <scope>IDENTIFICATION</scope>
    <source>
        <strain evidence="3">DF5081</strain>
    </source>
</reference>
<feature type="chain" id="PRO_5035727525" evidence="2">
    <location>
        <begin position="17"/>
        <end position="290"/>
    </location>
</feature>
<dbReference type="Proteomes" id="UP000005237">
    <property type="component" value="Unassembled WGS sequence"/>
</dbReference>
<keyword evidence="2" id="KW-0732">Signal</keyword>
<organism evidence="3 4">
    <name type="scientific">Caenorhabditis japonica</name>
    <dbReference type="NCBI Taxonomy" id="281687"/>
    <lineage>
        <taxon>Eukaryota</taxon>
        <taxon>Metazoa</taxon>
        <taxon>Ecdysozoa</taxon>
        <taxon>Nematoda</taxon>
        <taxon>Chromadorea</taxon>
        <taxon>Rhabditida</taxon>
        <taxon>Rhabditina</taxon>
        <taxon>Rhabditomorpha</taxon>
        <taxon>Rhabditoidea</taxon>
        <taxon>Rhabditidae</taxon>
        <taxon>Peloderinae</taxon>
        <taxon>Caenorhabditis</taxon>
    </lineage>
</organism>
<accession>A0A8R1DFF1</accession>
<feature type="signal peptide" evidence="2">
    <location>
        <begin position="1"/>
        <end position="16"/>
    </location>
</feature>
<evidence type="ECO:0000256" key="1">
    <source>
        <dbReference type="SAM" id="MobiDB-lite"/>
    </source>
</evidence>
<name>A0A8R1DFF1_CAEJA</name>
<dbReference type="AlphaFoldDB" id="A0A8R1DFF1"/>
<keyword evidence="4" id="KW-1185">Reference proteome</keyword>